<evidence type="ECO:0000256" key="1">
    <source>
        <dbReference type="ARBA" id="ARBA00023015"/>
    </source>
</evidence>
<dbReference type="Proteomes" id="UP000001225">
    <property type="component" value="Chromosome"/>
</dbReference>
<dbReference type="eggNOG" id="ENOG50315K5">
    <property type="taxonomic scope" value="Bacteria"/>
</dbReference>
<feature type="compositionally biased region" description="Basic residues" evidence="3">
    <location>
        <begin position="164"/>
        <end position="176"/>
    </location>
</feature>
<reference evidence="4 5" key="1">
    <citation type="journal article" date="2008" name="BMC Genomics">
        <title>The missing link: Bordetella petrii is endowed with both the metabolic versatility of environmental bacteria and virulence traits of pathogenic Bordetellae.</title>
        <authorList>
            <person name="Gross R."/>
            <person name="Guzman C.A."/>
            <person name="Sebaihia M."/>
            <person name="Martins Dos Santos V.A."/>
            <person name="Pieper D.H."/>
            <person name="Koebnik R."/>
            <person name="Lechner M."/>
            <person name="Bartels D."/>
            <person name="Buhrmester J."/>
            <person name="Choudhuri J.V."/>
            <person name="Ebensen T."/>
            <person name="Gaigalat L."/>
            <person name="Herrmann S."/>
            <person name="Khachane A.N."/>
            <person name="Larisch C."/>
            <person name="Link S."/>
            <person name="Linke B."/>
            <person name="Meyer F."/>
            <person name="Mormann S."/>
            <person name="Nakunst D."/>
            <person name="Rueckert C."/>
            <person name="Schneiker-Bekel S."/>
            <person name="Schulze K."/>
            <person name="Vorhoelter F.J."/>
            <person name="Yevsa T."/>
            <person name="Engle J.T."/>
            <person name="Goldman W.E."/>
            <person name="Puehler A."/>
            <person name="Goebel U.B."/>
            <person name="Goesmann A."/>
            <person name="Bloecker H."/>
            <person name="Kaiser O."/>
            <person name="Martinez-Arias R."/>
        </authorList>
    </citation>
    <scope>NUCLEOTIDE SEQUENCE [LARGE SCALE GENOMIC DNA]</scope>
    <source>
        <strain evidence="5">ATCC BAA-461 / DSM 12804 / CCUG 43448 / CIP 107267 / Se-1111R</strain>
    </source>
</reference>
<evidence type="ECO:0000313" key="4">
    <source>
        <dbReference type="EMBL" id="CAP43789.1"/>
    </source>
</evidence>
<proteinExistence type="predicted"/>
<dbReference type="KEGG" id="bpt:Bpet3446"/>
<dbReference type="Gene3D" id="1.10.10.2690">
    <property type="match status" value="1"/>
</dbReference>
<dbReference type="InterPro" id="IPR053721">
    <property type="entry name" value="Fimbrial_Adhesin_Reg"/>
</dbReference>
<accession>A9HXJ2</accession>
<evidence type="ECO:0000256" key="3">
    <source>
        <dbReference type="SAM" id="MobiDB-lite"/>
    </source>
</evidence>
<dbReference type="EMBL" id="AM902716">
    <property type="protein sequence ID" value="CAP43789.1"/>
    <property type="molecule type" value="Genomic_DNA"/>
</dbReference>
<protein>
    <submittedName>
        <fullName evidence="4">Uncharacterized protein</fullName>
    </submittedName>
</protein>
<evidence type="ECO:0000313" key="5">
    <source>
        <dbReference type="Proteomes" id="UP000001225"/>
    </source>
</evidence>
<feature type="region of interest" description="Disordered" evidence="3">
    <location>
        <begin position="150"/>
        <end position="176"/>
    </location>
</feature>
<dbReference type="AlphaFoldDB" id="A9HXJ2"/>
<sequence length="176" mass="19123">MTSYQFDLIARLLGVPATARAAARAVLVDNMASADAAQLQGCAEAELDQALSDIQALELEIRGVFVLHGPNEFRVTVGHHDTHRMPGAQQLAEGQVVQLVAHSTERYIPVRVVATPAQVGGYYDGIIVEQLVAASRFQVGDRVRFGEDQVMTGDTDTRPGIPGHLHRRFQGRRGGR</sequence>
<name>A9HXJ2_BORPD</name>
<keyword evidence="5" id="KW-1185">Reference proteome</keyword>
<evidence type="ECO:0000256" key="2">
    <source>
        <dbReference type="ARBA" id="ARBA00023163"/>
    </source>
</evidence>
<gene>
    <name evidence="4" type="ordered locus">Bpet3446</name>
</gene>
<organism evidence="4 5">
    <name type="scientific">Bordetella petrii (strain ATCC BAA-461 / DSM 12804 / CCUG 43448 / CIP 107267 / Se-1111R)</name>
    <dbReference type="NCBI Taxonomy" id="340100"/>
    <lineage>
        <taxon>Bacteria</taxon>
        <taxon>Pseudomonadati</taxon>
        <taxon>Pseudomonadota</taxon>
        <taxon>Betaproteobacteria</taxon>
        <taxon>Burkholderiales</taxon>
        <taxon>Alcaligenaceae</taxon>
        <taxon>Bordetella</taxon>
    </lineage>
</organism>
<keyword evidence="2" id="KW-0804">Transcription</keyword>
<keyword evidence="1" id="KW-0805">Transcription regulation</keyword>